<dbReference type="Gene3D" id="2.160.20.10">
    <property type="entry name" value="Single-stranded right-handed beta-helix, Pectin lyase-like"/>
    <property type="match status" value="1"/>
</dbReference>
<dbReference type="EC" id="3.2.1.82" evidence="4"/>
<dbReference type="GO" id="GO:0005975">
    <property type="term" value="P:carbohydrate metabolic process"/>
    <property type="evidence" value="ECO:0007669"/>
    <property type="project" value="InterPro"/>
</dbReference>
<evidence type="ECO:0000313" key="4">
    <source>
        <dbReference type="EMBL" id="KAA6348391.1"/>
    </source>
</evidence>
<comment type="similarity">
    <text evidence="1">Belongs to the glycosyl hydrolase 28 family.</text>
</comment>
<dbReference type="InterPro" id="IPR011050">
    <property type="entry name" value="Pectin_lyase_fold/virulence"/>
</dbReference>
<dbReference type="SMART" id="SM00710">
    <property type="entry name" value="PbH1"/>
    <property type="match status" value="5"/>
</dbReference>
<dbReference type="PANTHER" id="PTHR31339:SF9">
    <property type="entry name" value="PLASMIN AND FIBRONECTIN-BINDING PROTEIN A"/>
    <property type="match status" value="1"/>
</dbReference>
<keyword evidence="3 4" id="KW-0326">Glycosidase</keyword>
<proteinExistence type="inferred from homology"/>
<sequence>MKLKKMLALALGLGLSFPLFAKQYPVNDFGAVADSSVLSTQAIQAAIDTCSTNGGGQVVIPAGYYKTGSLILKNNVELQIESGAVLLGSQNLNDYIKLQPAFVSLRTQTPTIQLIYAENAENVSITGRGTIDGQGSSFKKLSWNDEGITRPHLLRFITCNNIVVKDVTLKNSGCWMQHYLACENLQITGVRVFNRNNYNNDALDIDGCCNVTVSGLIADSDDDGITLKSTSPKSCENISITNCVISSRCNAIKLGTETNGGFRNIQISACVIKPSKLMVPPFFGRERGTSAIALEIVDGGTMENISVSNILVDGTESPIFIRLGNRARTYQEGVVIDKVGTITAISINNIRIKNAGKTGCSITGLPDHPVDDIRLSNIVMEQAGGGTIENVNALVEEKPTEYPEATMFGILPAYGFYIRHAANVTFDGAQFAAIAEDARPAFYLDDVKESVLTDIQLQGSKKTKTAVRLINSRDIIIKESLVKNQNGSGFIKLENDAIERIR</sequence>
<dbReference type="PANTHER" id="PTHR31339">
    <property type="entry name" value="PECTIN LYASE-RELATED"/>
    <property type="match status" value="1"/>
</dbReference>
<dbReference type="InterPro" id="IPR051801">
    <property type="entry name" value="GH28_Enzymes"/>
</dbReference>
<dbReference type="InterPro" id="IPR006626">
    <property type="entry name" value="PbH1"/>
</dbReference>
<evidence type="ECO:0000313" key="5">
    <source>
        <dbReference type="EMBL" id="KAA6348411.1"/>
    </source>
</evidence>
<organism evidence="4">
    <name type="scientific">termite gut metagenome</name>
    <dbReference type="NCBI Taxonomy" id="433724"/>
    <lineage>
        <taxon>unclassified sequences</taxon>
        <taxon>metagenomes</taxon>
        <taxon>organismal metagenomes</taxon>
    </lineage>
</organism>
<dbReference type="GO" id="GO:0033917">
    <property type="term" value="F:exo-poly-alpha-galacturonosidase activity"/>
    <property type="evidence" value="ECO:0007669"/>
    <property type="project" value="UniProtKB-EC"/>
</dbReference>
<name>A0A5J4SSK8_9ZZZZ</name>
<dbReference type="SUPFAM" id="SSF51126">
    <property type="entry name" value="Pectin lyase-like"/>
    <property type="match status" value="1"/>
</dbReference>
<dbReference type="InterPro" id="IPR000743">
    <property type="entry name" value="Glyco_hydro_28"/>
</dbReference>
<dbReference type="Pfam" id="PF00295">
    <property type="entry name" value="Glyco_hydro_28"/>
    <property type="match status" value="1"/>
</dbReference>
<comment type="caution">
    <text evidence="4">The sequence shown here is derived from an EMBL/GenBank/DDBJ whole genome shotgun (WGS) entry which is preliminary data.</text>
</comment>
<dbReference type="GO" id="GO:0004650">
    <property type="term" value="F:polygalacturonase activity"/>
    <property type="evidence" value="ECO:0007669"/>
    <property type="project" value="InterPro"/>
</dbReference>
<dbReference type="EMBL" id="SNRY01000069">
    <property type="protein sequence ID" value="KAA6348411.1"/>
    <property type="molecule type" value="Genomic_DNA"/>
</dbReference>
<dbReference type="AlphaFoldDB" id="A0A5J4SSK8"/>
<dbReference type="InterPro" id="IPR012334">
    <property type="entry name" value="Pectin_lyas_fold"/>
</dbReference>
<protein>
    <submittedName>
        <fullName evidence="4">Exo-poly-alpha-D-galacturonosidase</fullName>
        <ecNumber evidence="4">3.2.1.82</ecNumber>
    </submittedName>
</protein>
<evidence type="ECO:0000256" key="2">
    <source>
        <dbReference type="ARBA" id="ARBA00022801"/>
    </source>
</evidence>
<evidence type="ECO:0000256" key="1">
    <source>
        <dbReference type="ARBA" id="ARBA00008834"/>
    </source>
</evidence>
<accession>A0A5J4SSK8</accession>
<dbReference type="EMBL" id="SNRY01000069">
    <property type="protein sequence ID" value="KAA6348391.1"/>
    <property type="molecule type" value="Genomic_DNA"/>
</dbReference>
<gene>
    <name evidence="4" type="ORF">EZS27_004147</name>
    <name evidence="5" type="ORF">EZS27_004167</name>
</gene>
<keyword evidence="2 4" id="KW-0378">Hydrolase</keyword>
<reference evidence="4" key="1">
    <citation type="submission" date="2019-03" db="EMBL/GenBank/DDBJ databases">
        <title>Single cell metagenomics reveals metabolic interactions within the superorganism composed of flagellate Streblomastix strix and complex community of Bacteroidetes bacteria on its surface.</title>
        <authorList>
            <person name="Treitli S.C."/>
            <person name="Kolisko M."/>
            <person name="Husnik F."/>
            <person name="Keeling P."/>
            <person name="Hampl V."/>
        </authorList>
    </citation>
    <scope>NUCLEOTIDE SEQUENCE</scope>
    <source>
        <strain evidence="4">STM</strain>
    </source>
</reference>
<evidence type="ECO:0000256" key="3">
    <source>
        <dbReference type="ARBA" id="ARBA00023295"/>
    </source>
</evidence>